<dbReference type="SUPFAM" id="SSF53474">
    <property type="entry name" value="alpha/beta-Hydrolases"/>
    <property type="match status" value="1"/>
</dbReference>
<evidence type="ECO:0000313" key="2">
    <source>
        <dbReference type="EMBL" id="RYM36029.1"/>
    </source>
</evidence>
<dbReference type="InterPro" id="IPR029058">
    <property type="entry name" value="AB_hydrolase_fold"/>
</dbReference>
<keyword evidence="3" id="KW-1185">Reference proteome</keyword>
<dbReference type="EMBL" id="SETE01000001">
    <property type="protein sequence ID" value="RYM36029.1"/>
    <property type="molecule type" value="Genomic_DNA"/>
</dbReference>
<keyword evidence="2" id="KW-0378">Hydrolase</keyword>
<name>A0A4Q4KTF8_9FLAO</name>
<dbReference type="OrthoDB" id="252464at2"/>
<protein>
    <submittedName>
        <fullName evidence="2">Alpha/beta hydrolase</fullName>
    </submittedName>
</protein>
<proteinExistence type="predicted"/>
<evidence type="ECO:0000313" key="3">
    <source>
        <dbReference type="Proteomes" id="UP000293952"/>
    </source>
</evidence>
<dbReference type="AlphaFoldDB" id="A0A4Q4KTF8"/>
<comment type="caution">
    <text evidence="2">The sequence shown here is derived from an EMBL/GenBank/DDBJ whole genome shotgun (WGS) entry which is preliminary data.</text>
</comment>
<dbReference type="PANTHER" id="PTHR43798">
    <property type="entry name" value="MONOACYLGLYCEROL LIPASE"/>
    <property type="match status" value="1"/>
</dbReference>
<sequence>MNKKQILNYRIVGNGYPVVFLHGFLESNKMWENLLKHLPKIQAICIELPGHGESSLLQESLSLERITEAVKETILEVTKDQFSIVGHSLGGYVALHLAEDDELKIDQITLLHSHPWADSDSKKVDRGRVVRIVEYNKMLFLKDAIPQLYYKPEFFETKINHLIEEAYEMTEEAIAQTLIAMRDREDKSNVLKTWKERIHIIQGEFDSLIDAKKLQKQAEKIGNTFHLIKSIGHMGHHENEKEVIRLLTFTEKK</sequence>
<dbReference type="Pfam" id="PF00561">
    <property type="entry name" value="Abhydrolase_1"/>
    <property type="match status" value="1"/>
</dbReference>
<dbReference type="Gene3D" id="3.40.50.1820">
    <property type="entry name" value="alpha/beta hydrolase"/>
    <property type="match status" value="1"/>
</dbReference>
<accession>A0A4Q4KTF8</accession>
<reference evidence="2 3" key="1">
    <citation type="submission" date="2019-02" db="EMBL/GenBank/DDBJ databases">
        <title>Genome sequence of the sea-ice species Brumimicrobium glaciale.</title>
        <authorList>
            <person name="Bowman J.P."/>
        </authorList>
    </citation>
    <scope>NUCLEOTIDE SEQUENCE [LARGE SCALE GENOMIC DNA]</scope>
    <source>
        <strain evidence="2 3">IC156</strain>
    </source>
</reference>
<feature type="domain" description="AB hydrolase-1" evidence="1">
    <location>
        <begin position="16"/>
        <end position="120"/>
    </location>
</feature>
<evidence type="ECO:0000259" key="1">
    <source>
        <dbReference type="Pfam" id="PF00561"/>
    </source>
</evidence>
<dbReference type="GO" id="GO:0016787">
    <property type="term" value="F:hydrolase activity"/>
    <property type="evidence" value="ECO:0007669"/>
    <property type="project" value="UniProtKB-KW"/>
</dbReference>
<dbReference type="RefSeq" id="WP_130092394.1">
    <property type="nucleotide sequence ID" value="NZ_SETE01000001.1"/>
</dbReference>
<organism evidence="2 3">
    <name type="scientific">Brumimicrobium glaciale</name>
    <dbReference type="NCBI Taxonomy" id="200475"/>
    <lineage>
        <taxon>Bacteria</taxon>
        <taxon>Pseudomonadati</taxon>
        <taxon>Bacteroidota</taxon>
        <taxon>Flavobacteriia</taxon>
        <taxon>Flavobacteriales</taxon>
        <taxon>Crocinitomicaceae</taxon>
        <taxon>Brumimicrobium</taxon>
    </lineage>
</organism>
<dbReference type="Proteomes" id="UP000293952">
    <property type="component" value="Unassembled WGS sequence"/>
</dbReference>
<gene>
    <name evidence="2" type="ORF">ERX46_03270</name>
</gene>
<dbReference type="InterPro" id="IPR000073">
    <property type="entry name" value="AB_hydrolase_1"/>
</dbReference>
<dbReference type="InterPro" id="IPR050266">
    <property type="entry name" value="AB_hydrolase_sf"/>
</dbReference>